<name>A0A2W2FHN1_9ACTN</name>
<dbReference type="SUPFAM" id="SSF51905">
    <property type="entry name" value="FAD/NAD(P)-binding domain"/>
    <property type="match status" value="1"/>
</dbReference>
<dbReference type="OrthoDB" id="833207at2"/>
<comment type="caution">
    <text evidence="5">The sequence shown here is derived from an EMBL/GenBank/DDBJ whole genome shotgun (WGS) entry which is preliminary data.</text>
</comment>
<evidence type="ECO:0000313" key="5">
    <source>
        <dbReference type="EMBL" id="PZG21197.1"/>
    </source>
</evidence>
<dbReference type="PRINTS" id="PR00411">
    <property type="entry name" value="PNDRDTASEI"/>
</dbReference>
<dbReference type="Proteomes" id="UP000249304">
    <property type="component" value="Unassembled WGS sequence"/>
</dbReference>
<comment type="function">
    <text evidence="1">Probable oxidoreductase that may play a role as regulator of mitochondrial function.</text>
</comment>
<dbReference type="InterPro" id="IPR002937">
    <property type="entry name" value="Amino_oxidase"/>
</dbReference>
<evidence type="ECO:0000256" key="1">
    <source>
        <dbReference type="ARBA" id="ARBA00037217"/>
    </source>
</evidence>
<proteinExistence type="predicted"/>
<evidence type="ECO:0000256" key="3">
    <source>
        <dbReference type="ARBA" id="ARBA00040298"/>
    </source>
</evidence>
<comment type="subunit">
    <text evidence="2">Interacts with COX5B; this interaction may contribute to localize PYROXD2 to the inner face of the inner mitochondrial membrane.</text>
</comment>
<sequence>MGAGAWQRISSPDAGGDGMPASFDVVFVGAGHNALVAAAYLAKAGRSVALLERSATPGGFVRSEELTLPGFLHDTYSALHPILAHGPVFAELGAELGDLGLRYLQGGISTGASLADGRSAVIPTDPAELAVELDRLGEYDGWIGLFADLDPHLGSLLPLLGMDLTTPEAGALLDRLYEEGATSALPFQELVTGSAFDLLTDRFHTEELRSTFLPWPLHVGLGPHEAAGALWASVFAAALTAGNPVPEGGSGRLVTVLTALVERHGGTVITDTEVDEVLVGGGRAMGVRTTEGAVYTAAEAVVATTAPGELYGRLLRYAPGVPAGVRGQAARFRYRRGCFQVNLALSRKPRFADPRLDQGGAVTLGRGVGELIRSVRQADDGLLPAHPSISWHESTAVDPGRAPAGSAVVRLQVLEAPLRPMGDAGGTIAADGRWTDEMAERFADRVVTEASRHVAGLAGMILARHVLSPAALAAANPNAGPGDSNAGHNGLAQGFTQRPVVAHRGGYATAVPGLFLIGGATWPGPGVSGASGRAVAHLLLS</sequence>
<reference evidence="5 6" key="1">
    <citation type="submission" date="2018-01" db="EMBL/GenBank/DDBJ databases">
        <title>Draft genome sequence of Nonomuraea sp. KC333.</title>
        <authorList>
            <person name="Sahin N."/>
            <person name="Saygin H."/>
            <person name="Ay H."/>
        </authorList>
    </citation>
    <scope>NUCLEOTIDE SEQUENCE [LARGE SCALE GENOMIC DNA]</scope>
    <source>
        <strain evidence="5 6">KC333</strain>
    </source>
</reference>
<keyword evidence="6" id="KW-1185">Reference proteome</keyword>
<dbReference type="PANTHER" id="PTHR10668">
    <property type="entry name" value="PHYTOENE DEHYDROGENASE"/>
    <property type="match status" value="1"/>
</dbReference>
<accession>A0A2W2FHN1</accession>
<dbReference type="AlphaFoldDB" id="A0A2W2FHN1"/>
<gene>
    <name evidence="5" type="ORF">C1J01_06975</name>
</gene>
<dbReference type="EMBL" id="POUD01000018">
    <property type="protein sequence ID" value="PZG21197.1"/>
    <property type="molecule type" value="Genomic_DNA"/>
</dbReference>
<dbReference type="Gene3D" id="3.50.50.60">
    <property type="entry name" value="FAD/NAD(P)-binding domain"/>
    <property type="match status" value="2"/>
</dbReference>
<protein>
    <recommendedName>
        <fullName evidence="3">Pyridine nucleotide-disulfide oxidoreductase domain-containing protein 2</fullName>
    </recommendedName>
</protein>
<evidence type="ECO:0000259" key="4">
    <source>
        <dbReference type="Pfam" id="PF01593"/>
    </source>
</evidence>
<dbReference type="Pfam" id="PF01593">
    <property type="entry name" value="Amino_oxidase"/>
    <property type="match status" value="1"/>
</dbReference>
<dbReference type="PANTHER" id="PTHR10668:SF105">
    <property type="entry name" value="DEHYDROGENASE-RELATED"/>
    <property type="match status" value="1"/>
</dbReference>
<evidence type="ECO:0000313" key="6">
    <source>
        <dbReference type="Proteomes" id="UP000249304"/>
    </source>
</evidence>
<organism evidence="5 6">
    <name type="scientific">Nonomuraea aridisoli</name>
    <dbReference type="NCBI Taxonomy" id="2070368"/>
    <lineage>
        <taxon>Bacteria</taxon>
        <taxon>Bacillati</taxon>
        <taxon>Actinomycetota</taxon>
        <taxon>Actinomycetes</taxon>
        <taxon>Streptosporangiales</taxon>
        <taxon>Streptosporangiaceae</taxon>
        <taxon>Nonomuraea</taxon>
    </lineage>
</organism>
<feature type="domain" description="Amine oxidase" evidence="4">
    <location>
        <begin position="35"/>
        <end position="351"/>
    </location>
</feature>
<dbReference type="InterPro" id="IPR036188">
    <property type="entry name" value="FAD/NAD-bd_sf"/>
</dbReference>
<evidence type="ECO:0000256" key="2">
    <source>
        <dbReference type="ARBA" id="ARBA00038825"/>
    </source>
</evidence>
<dbReference type="GO" id="GO:0016491">
    <property type="term" value="F:oxidoreductase activity"/>
    <property type="evidence" value="ECO:0007669"/>
    <property type="project" value="InterPro"/>
</dbReference>